<evidence type="ECO:0000313" key="2">
    <source>
        <dbReference type="EMBL" id="THV45148.1"/>
    </source>
</evidence>
<evidence type="ECO:0000313" key="3">
    <source>
        <dbReference type="Proteomes" id="UP000308671"/>
    </source>
</evidence>
<proteinExistence type="predicted"/>
<dbReference type="EMBL" id="PQXL01000523">
    <property type="protein sequence ID" value="THV45148.1"/>
    <property type="molecule type" value="Genomic_DNA"/>
</dbReference>
<organism evidence="2 3">
    <name type="scientific">Botrytis galanthina</name>
    <dbReference type="NCBI Taxonomy" id="278940"/>
    <lineage>
        <taxon>Eukaryota</taxon>
        <taxon>Fungi</taxon>
        <taxon>Dikarya</taxon>
        <taxon>Ascomycota</taxon>
        <taxon>Pezizomycotina</taxon>
        <taxon>Leotiomycetes</taxon>
        <taxon>Helotiales</taxon>
        <taxon>Sclerotiniaceae</taxon>
        <taxon>Botrytis</taxon>
    </lineage>
</organism>
<dbReference type="OrthoDB" id="3514843at2759"/>
<protein>
    <submittedName>
        <fullName evidence="2">Uncharacterized protein</fullName>
    </submittedName>
</protein>
<evidence type="ECO:0000256" key="1">
    <source>
        <dbReference type="SAM" id="MobiDB-lite"/>
    </source>
</evidence>
<sequence>MGNKNNRGRTTQIPASKKYTEAKLAAEKTREEAQQLSEQNQKLAIAYEVHAKKVKDEQYAQDFDYSTLPQHWALQVKKDSGTPKLFIQIDIIHPNRTAKEVDFLRSLPKYAPMIKNVEMLLIAPTFHNSVEIYNLRIKNMIKTTDILNTFSLENLHFIISVNRHNNFQQMKLAAACFGLKFNSWTIGTVLFGDQQKEMILGGRSSIARRLAGVYRIGHRLDATSCWESG</sequence>
<dbReference type="AlphaFoldDB" id="A0A4S8QKC4"/>
<name>A0A4S8QKC4_9HELO</name>
<feature type="compositionally biased region" description="Polar residues" evidence="1">
    <location>
        <begin position="1"/>
        <end position="14"/>
    </location>
</feature>
<dbReference type="Proteomes" id="UP000308671">
    <property type="component" value="Unassembled WGS sequence"/>
</dbReference>
<feature type="region of interest" description="Disordered" evidence="1">
    <location>
        <begin position="1"/>
        <end position="24"/>
    </location>
</feature>
<comment type="caution">
    <text evidence="2">The sequence shown here is derived from an EMBL/GenBank/DDBJ whole genome shotgun (WGS) entry which is preliminary data.</text>
</comment>
<keyword evidence="3" id="KW-1185">Reference proteome</keyword>
<reference evidence="2 3" key="1">
    <citation type="submission" date="2017-12" db="EMBL/GenBank/DDBJ databases">
        <title>Comparative genomics of Botrytis spp.</title>
        <authorList>
            <person name="Valero-Jimenez C.A."/>
            <person name="Tapia P."/>
            <person name="Veloso J."/>
            <person name="Silva-Moreno E."/>
            <person name="Staats M."/>
            <person name="Valdes J.H."/>
            <person name="Van Kan J.A.L."/>
        </authorList>
    </citation>
    <scope>NUCLEOTIDE SEQUENCE [LARGE SCALE GENOMIC DNA]</scope>
    <source>
        <strain evidence="2 3">MUCL435</strain>
    </source>
</reference>
<gene>
    <name evidence="2" type="ORF">BGAL_0524g00030</name>
</gene>
<accession>A0A4S8QKC4</accession>